<name>A0A9D5M515_9FIRM</name>
<dbReference type="PROSITE" id="PS51272">
    <property type="entry name" value="SLH"/>
    <property type="match status" value="3"/>
</dbReference>
<dbReference type="InterPro" id="IPR051465">
    <property type="entry name" value="Cell_Envelope_Struct_Comp"/>
</dbReference>
<keyword evidence="3" id="KW-0732">Signal</keyword>
<evidence type="ECO:0000313" key="5">
    <source>
        <dbReference type="EMBL" id="MBE5039572.1"/>
    </source>
</evidence>
<protein>
    <submittedName>
        <fullName evidence="5">S-layer homology domain-containing protein</fullName>
    </submittedName>
</protein>
<gene>
    <name evidence="5" type="ORF">INF28_03720</name>
</gene>
<evidence type="ECO:0000313" key="6">
    <source>
        <dbReference type="Proteomes" id="UP000806542"/>
    </source>
</evidence>
<feature type="region of interest" description="Disordered" evidence="2">
    <location>
        <begin position="322"/>
        <end position="347"/>
    </location>
</feature>
<dbReference type="InterPro" id="IPR001119">
    <property type="entry name" value="SLH_dom"/>
</dbReference>
<keyword evidence="1" id="KW-0677">Repeat</keyword>
<reference evidence="5" key="1">
    <citation type="submission" date="2020-10" db="EMBL/GenBank/DDBJ databases">
        <title>ChiBAC.</title>
        <authorList>
            <person name="Zenner C."/>
            <person name="Hitch T.C.A."/>
            <person name="Clavel T."/>
        </authorList>
    </citation>
    <scope>NUCLEOTIDE SEQUENCE</scope>
    <source>
        <strain evidence="5">DSM 107454</strain>
    </source>
</reference>
<feature type="signal peptide" evidence="3">
    <location>
        <begin position="1"/>
        <end position="21"/>
    </location>
</feature>
<feature type="chain" id="PRO_5039039908" evidence="3">
    <location>
        <begin position="22"/>
        <end position="547"/>
    </location>
</feature>
<sequence length="547" mass="60559">MKKFIVLFGLILTIYSTNCFAQIQTDDNGTFVVSDSQYAVGEKISIEVYKPGKKFSDLQASPEAFQDSLLYWEQTEANENGNFYIEIILDNEEAESGIYTAYIYPESSKAITPEKFLYTNPETAKIYVEQIKTAYHENRIADIEDIIKNHPYELWIDDVAKEYCPYIASVVTSYMQDTDPNLSEAKMVFRIAGGMAKLKNNRLSGSVLDESIQFSLDTSPIREFLGKDYVTEAIGRAMTSRLTGVSFGNISEFESKLTEAFVLSVVADPNGLANTKEVMKAFAEEIGTGATGSDARYNYVSNKSFESYAELKATFDGYRDNNGGGGTSSSSGMSGTGSSNSGWGGTYVTEDKATHNENISAQPIPQNIFDDIGNVPWAIEAIVNLAEQKIINGRSENRFEPNENITREEFIKIAVGAFIPDEEAAEISFSDVSRNDWSYEYIAKAYGFGVIVGYDDGRFGKNDFISRQDMATVLFRLAEKLGYTFDNGSEGIVFDDDGIISDYAKDAVYSLKAIGVINGIDEYNFAPITNATRAEAANMIYSLTQQL</sequence>
<evidence type="ECO:0000256" key="2">
    <source>
        <dbReference type="SAM" id="MobiDB-lite"/>
    </source>
</evidence>
<dbReference type="RefSeq" id="WP_226392131.1">
    <property type="nucleotide sequence ID" value="NZ_JADCKB010000005.1"/>
</dbReference>
<feature type="domain" description="SLH" evidence="4">
    <location>
        <begin position="491"/>
        <end position="547"/>
    </location>
</feature>
<feature type="domain" description="SLH" evidence="4">
    <location>
        <begin position="425"/>
        <end position="488"/>
    </location>
</feature>
<keyword evidence="6" id="KW-1185">Reference proteome</keyword>
<comment type="caution">
    <text evidence="5">The sequence shown here is derived from an EMBL/GenBank/DDBJ whole genome shotgun (WGS) entry which is preliminary data.</text>
</comment>
<evidence type="ECO:0000259" key="4">
    <source>
        <dbReference type="PROSITE" id="PS51272"/>
    </source>
</evidence>
<feature type="domain" description="SLH" evidence="4">
    <location>
        <begin position="365"/>
        <end position="424"/>
    </location>
</feature>
<dbReference type="PANTHER" id="PTHR43308">
    <property type="entry name" value="OUTER MEMBRANE PROTEIN ALPHA-RELATED"/>
    <property type="match status" value="1"/>
</dbReference>
<organism evidence="5 6">
    <name type="scientific">Ructibacterium gallinarum</name>
    <dbReference type="NCBI Taxonomy" id="2779355"/>
    <lineage>
        <taxon>Bacteria</taxon>
        <taxon>Bacillati</taxon>
        <taxon>Bacillota</taxon>
        <taxon>Clostridia</taxon>
        <taxon>Eubacteriales</taxon>
        <taxon>Oscillospiraceae</taxon>
        <taxon>Ructibacterium</taxon>
    </lineage>
</organism>
<dbReference type="AlphaFoldDB" id="A0A9D5M515"/>
<dbReference type="Proteomes" id="UP000806542">
    <property type="component" value="Unassembled WGS sequence"/>
</dbReference>
<evidence type="ECO:0000256" key="1">
    <source>
        <dbReference type="ARBA" id="ARBA00022737"/>
    </source>
</evidence>
<dbReference type="EMBL" id="JADCKB010000005">
    <property type="protein sequence ID" value="MBE5039572.1"/>
    <property type="molecule type" value="Genomic_DNA"/>
</dbReference>
<dbReference type="Pfam" id="PF00395">
    <property type="entry name" value="SLH"/>
    <property type="match status" value="3"/>
</dbReference>
<accession>A0A9D5M515</accession>
<feature type="compositionally biased region" description="Low complexity" evidence="2">
    <location>
        <begin position="328"/>
        <end position="341"/>
    </location>
</feature>
<evidence type="ECO:0000256" key="3">
    <source>
        <dbReference type="SAM" id="SignalP"/>
    </source>
</evidence>
<proteinExistence type="predicted"/>
<dbReference type="PANTHER" id="PTHR43308:SF1">
    <property type="entry name" value="OUTER MEMBRANE PROTEIN ALPHA"/>
    <property type="match status" value="1"/>
</dbReference>